<dbReference type="AlphaFoldDB" id="X0VS02"/>
<sequence>FFLLFISCTHEDILEDTCVKTSKECIVNRNGTKTCESYYECYK</sequence>
<reference evidence="1" key="1">
    <citation type="journal article" date="2014" name="Front. Microbiol.">
        <title>High frequency of phylogenetically diverse reductive dehalogenase-homologous genes in deep subseafloor sedimentary metagenomes.</title>
        <authorList>
            <person name="Kawai M."/>
            <person name="Futagami T."/>
            <person name="Toyoda A."/>
            <person name="Takaki Y."/>
            <person name="Nishi S."/>
            <person name="Hori S."/>
            <person name="Arai W."/>
            <person name="Tsubouchi T."/>
            <person name="Morono Y."/>
            <person name="Uchiyama I."/>
            <person name="Ito T."/>
            <person name="Fujiyama A."/>
            <person name="Inagaki F."/>
            <person name="Takami H."/>
        </authorList>
    </citation>
    <scope>NUCLEOTIDE SEQUENCE</scope>
    <source>
        <strain evidence="1">Expedition CK06-06</strain>
    </source>
</reference>
<evidence type="ECO:0000313" key="1">
    <source>
        <dbReference type="EMBL" id="GAG20980.1"/>
    </source>
</evidence>
<accession>X0VS02</accession>
<protein>
    <submittedName>
        <fullName evidence="1">Uncharacterized protein</fullName>
    </submittedName>
</protein>
<comment type="caution">
    <text evidence="1">The sequence shown here is derived from an EMBL/GenBank/DDBJ whole genome shotgun (WGS) entry which is preliminary data.</text>
</comment>
<name>X0VS02_9ZZZZ</name>
<proteinExistence type="predicted"/>
<feature type="non-terminal residue" evidence="1">
    <location>
        <position position="1"/>
    </location>
</feature>
<dbReference type="EMBL" id="BARS01036968">
    <property type="protein sequence ID" value="GAG20980.1"/>
    <property type="molecule type" value="Genomic_DNA"/>
</dbReference>
<organism evidence="1">
    <name type="scientific">marine sediment metagenome</name>
    <dbReference type="NCBI Taxonomy" id="412755"/>
    <lineage>
        <taxon>unclassified sequences</taxon>
        <taxon>metagenomes</taxon>
        <taxon>ecological metagenomes</taxon>
    </lineage>
</organism>
<gene>
    <name evidence="1" type="ORF">S01H1_56747</name>
</gene>